<sequence length="174" mass="19317">MNAECRLQTAETASPLSKTAGLATLARRPWMHPACDPYRCVKRSSPALSRSLRPRSLVARPVARPSNRRPRALRSPVHARLSSQHTPMALPYKLHQLFRIQKQSTRHGAHPCFAAHPGLPQHGLGSHDLVLTALGRVAFRGAHHGNRTGTPCERAHTGQLRNSEVCVCVRRQYI</sequence>
<feature type="compositionally biased region" description="Low complexity" evidence="1">
    <location>
        <begin position="49"/>
        <end position="61"/>
    </location>
</feature>
<name>A0A6A7AN28_9PLEO</name>
<evidence type="ECO:0000313" key="2">
    <source>
        <dbReference type="EMBL" id="KAF2833948.1"/>
    </source>
</evidence>
<evidence type="ECO:0000256" key="1">
    <source>
        <dbReference type="SAM" id="MobiDB-lite"/>
    </source>
</evidence>
<organism evidence="2 3">
    <name type="scientific">Ophiobolus disseminans</name>
    <dbReference type="NCBI Taxonomy" id="1469910"/>
    <lineage>
        <taxon>Eukaryota</taxon>
        <taxon>Fungi</taxon>
        <taxon>Dikarya</taxon>
        <taxon>Ascomycota</taxon>
        <taxon>Pezizomycotina</taxon>
        <taxon>Dothideomycetes</taxon>
        <taxon>Pleosporomycetidae</taxon>
        <taxon>Pleosporales</taxon>
        <taxon>Pleosporineae</taxon>
        <taxon>Phaeosphaeriaceae</taxon>
        <taxon>Ophiobolus</taxon>
    </lineage>
</organism>
<protein>
    <submittedName>
        <fullName evidence="2">Uncharacterized protein</fullName>
    </submittedName>
</protein>
<evidence type="ECO:0000313" key="3">
    <source>
        <dbReference type="Proteomes" id="UP000799424"/>
    </source>
</evidence>
<accession>A0A6A7AN28</accession>
<dbReference type="AlphaFoldDB" id="A0A6A7AN28"/>
<reference evidence="2" key="1">
    <citation type="journal article" date="2020" name="Stud. Mycol.">
        <title>101 Dothideomycetes genomes: a test case for predicting lifestyles and emergence of pathogens.</title>
        <authorList>
            <person name="Haridas S."/>
            <person name="Albert R."/>
            <person name="Binder M."/>
            <person name="Bloem J."/>
            <person name="Labutti K."/>
            <person name="Salamov A."/>
            <person name="Andreopoulos B."/>
            <person name="Baker S."/>
            <person name="Barry K."/>
            <person name="Bills G."/>
            <person name="Bluhm B."/>
            <person name="Cannon C."/>
            <person name="Castanera R."/>
            <person name="Culley D."/>
            <person name="Daum C."/>
            <person name="Ezra D."/>
            <person name="Gonzalez J."/>
            <person name="Henrissat B."/>
            <person name="Kuo A."/>
            <person name="Liang C."/>
            <person name="Lipzen A."/>
            <person name="Lutzoni F."/>
            <person name="Magnuson J."/>
            <person name="Mondo S."/>
            <person name="Nolan M."/>
            <person name="Ohm R."/>
            <person name="Pangilinan J."/>
            <person name="Park H.-J."/>
            <person name="Ramirez L."/>
            <person name="Alfaro M."/>
            <person name="Sun H."/>
            <person name="Tritt A."/>
            <person name="Yoshinaga Y."/>
            <person name="Zwiers L.-H."/>
            <person name="Turgeon B."/>
            <person name="Goodwin S."/>
            <person name="Spatafora J."/>
            <person name="Crous P."/>
            <person name="Grigoriev I."/>
        </authorList>
    </citation>
    <scope>NUCLEOTIDE SEQUENCE</scope>
    <source>
        <strain evidence="2">CBS 113818</strain>
    </source>
</reference>
<dbReference type="Proteomes" id="UP000799424">
    <property type="component" value="Unassembled WGS sequence"/>
</dbReference>
<proteinExistence type="predicted"/>
<dbReference type="EMBL" id="MU006216">
    <property type="protein sequence ID" value="KAF2833948.1"/>
    <property type="molecule type" value="Genomic_DNA"/>
</dbReference>
<feature type="region of interest" description="Disordered" evidence="1">
    <location>
        <begin position="49"/>
        <end position="82"/>
    </location>
</feature>
<keyword evidence="3" id="KW-1185">Reference proteome</keyword>
<gene>
    <name evidence="2" type="ORF">CC86DRAFT_16952</name>
</gene>